<organism evidence="6 7">
    <name type="scientific">Lithohypha guttulata</name>
    <dbReference type="NCBI Taxonomy" id="1690604"/>
    <lineage>
        <taxon>Eukaryota</taxon>
        <taxon>Fungi</taxon>
        <taxon>Dikarya</taxon>
        <taxon>Ascomycota</taxon>
        <taxon>Pezizomycotina</taxon>
        <taxon>Eurotiomycetes</taxon>
        <taxon>Chaetothyriomycetidae</taxon>
        <taxon>Chaetothyriales</taxon>
        <taxon>Trichomeriaceae</taxon>
        <taxon>Lithohypha</taxon>
    </lineage>
</organism>
<comment type="subcellular location">
    <subcellularLocation>
        <location evidence="2">Cytoplasm</location>
    </subcellularLocation>
    <subcellularLocation>
        <location evidence="1">Nucleus</location>
    </subcellularLocation>
</comment>
<evidence type="ECO:0000256" key="3">
    <source>
        <dbReference type="ARBA" id="ARBA00022490"/>
    </source>
</evidence>
<keyword evidence="7" id="KW-1185">Reference proteome</keyword>
<dbReference type="PANTHER" id="PTHR15651:SF7">
    <property type="entry name" value="ARMADILLO REPEAT-CONTAINING PROTEIN 8"/>
    <property type="match status" value="1"/>
</dbReference>
<dbReference type="Proteomes" id="UP001345013">
    <property type="component" value="Unassembled WGS sequence"/>
</dbReference>
<evidence type="ECO:0000313" key="7">
    <source>
        <dbReference type="Proteomes" id="UP001345013"/>
    </source>
</evidence>
<dbReference type="PANTHER" id="PTHR15651">
    <property type="entry name" value="ARMADILLO REPEAT-CONTAINING PROTEIN 8"/>
    <property type="match status" value="1"/>
</dbReference>
<dbReference type="InterPro" id="IPR011989">
    <property type="entry name" value="ARM-like"/>
</dbReference>
<dbReference type="InterPro" id="IPR016024">
    <property type="entry name" value="ARM-type_fold"/>
</dbReference>
<proteinExistence type="predicted"/>
<keyword evidence="5" id="KW-0539">Nucleus</keyword>
<comment type="caution">
    <text evidence="6">The sequence shown here is derived from an EMBL/GenBank/DDBJ whole genome shotgun (WGS) entry which is preliminary data.</text>
</comment>
<gene>
    <name evidence="6" type="ORF">LTR24_009866</name>
</gene>
<reference evidence="6 7" key="1">
    <citation type="submission" date="2023-08" db="EMBL/GenBank/DDBJ databases">
        <title>Black Yeasts Isolated from many extreme environments.</title>
        <authorList>
            <person name="Coleine C."/>
            <person name="Stajich J.E."/>
            <person name="Selbmann L."/>
        </authorList>
    </citation>
    <scope>NUCLEOTIDE SEQUENCE [LARGE SCALE GENOMIC DNA]</scope>
    <source>
        <strain evidence="6 7">CCFEE 5885</strain>
    </source>
</reference>
<evidence type="ECO:0000313" key="6">
    <source>
        <dbReference type="EMBL" id="KAK5075812.1"/>
    </source>
</evidence>
<evidence type="ECO:0000256" key="1">
    <source>
        <dbReference type="ARBA" id="ARBA00004123"/>
    </source>
</evidence>
<dbReference type="InterPro" id="IPR000225">
    <property type="entry name" value="Armadillo"/>
</dbReference>
<accession>A0ABR0JVS6</accession>
<evidence type="ECO:0000256" key="2">
    <source>
        <dbReference type="ARBA" id="ARBA00004496"/>
    </source>
</evidence>
<dbReference type="EMBL" id="JAVRRG010000244">
    <property type="protein sequence ID" value="KAK5075812.1"/>
    <property type="molecule type" value="Genomic_DNA"/>
</dbReference>
<dbReference type="InterPro" id="IPR038739">
    <property type="entry name" value="ARMC8/Vid28"/>
</dbReference>
<dbReference type="Gene3D" id="1.25.10.10">
    <property type="entry name" value="Leucine-rich Repeat Variant"/>
    <property type="match status" value="3"/>
</dbReference>
<name>A0ABR0JVS6_9EURO</name>
<dbReference type="SMART" id="SM00185">
    <property type="entry name" value="ARM"/>
    <property type="match status" value="4"/>
</dbReference>
<dbReference type="SUPFAM" id="SSF48371">
    <property type="entry name" value="ARM repeat"/>
    <property type="match status" value="1"/>
</dbReference>
<protein>
    <recommendedName>
        <fullName evidence="8">Armadillo repeat-containing protein 8</fullName>
    </recommendedName>
</protein>
<evidence type="ECO:0008006" key="8">
    <source>
        <dbReference type="Google" id="ProtNLM"/>
    </source>
</evidence>
<keyword evidence="3" id="KW-0963">Cytoplasm</keyword>
<evidence type="ECO:0000256" key="4">
    <source>
        <dbReference type="ARBA" id="ARBA00022737"/>
    </source>
</evidence>
<evidence type="ECO:0000256" key="5">
    <source>
        <dbReference type="ARBA" id="ARBA00023242"/>
    </source>
</evidence>
<sequence length="897" mass="98983">MNSTSVRDIIDRLHEEPDATLRTIKNSLTGHELRKIEYIEAGLLPSLDEYLHRYTRWTGKGSDDTEDAIWANAASVISVLANTGPAFTQPIVETNLIDALLTGFRASTTASKSTLAILNCLNNIADNLPLSLDLGPGKAWRPYQSFSNFLYQKDNVARLVRVIDAHTQNFSRQVSTASMDIICKTCTDERHRAMLLGCGLLGALEDQLSLISEEMSDSRRFERTSDTGDSARHDHLSLVLHCICLVTETSKAQAEQFVQCEGAKRLFVSDVTLPWVPDPNTLHAARKSNFPPLGSPGLAVKKRTSSMRHDSAAMLIQDNDEEDHAEMLIMPWLLTLARESRGPRRVVAARLLAILKSHGLMHPVRARSMALLLVPALVDMIEARKPPKSSSASMAHAVLIPSTIALLVRDNEHLQDAAVDAKAIPRLAAALKANFESTQELMAGLWWPHKLDHKLTEGMPTCRLGPGGPSKQVRFDMQMREGLLQALASLAPTKDAYRKEICEQGALAQIIQALEPFTSSITDGVHGDTLVIHGNSAQTLVAACATVRALTRSVTALRTKLVDADVAKSVLRLLHTGEPEVRIAATMVMANLAHDFSPMKPSIAEYTVIRKLCEQAHSANARLRHESLFALKALVNNSTNRLKRQVVEELGPNWIKHLIATDPHDVPAGEVIGLVPRDYRKGSLARVSDDAQMEDADSATDLDAQDQEYTQHTLQQDLDIQAELLAFLRNLTTGEQPSDIINHLLEHIGVDDFIQILLDRLQTLKRRSLARKPNATSSPPPEIVEHSLYILAHLCAADQKYRSAICFNTTLMKQVAALLHSSQSSPSISCAVCWLITNLVYQTQTDGFDGTAARARELQKIGIVSQMRRMESNDQTPEVVERVKTALDCFGRLLDRS</sequence>
<keyword evidence="4" id="KW-0677">Repeat</keyword>